<dbReference type="AlphaFoldDB" id="A0A4R3M2Q1"/>
<dbReference type="EMBL" id="SMAJ01000006">
    <property type="protein sequence ID" value="TCT07420.1"/>
    <property type="molecule type" value="Genomic_DNA"/>
</dbReference>
<evidence type="ECO:0000256" key="1">
    <source>
        <dbReference type="SAM" id="Phobius"/>
    </source>
</evidence>
<reference evidence="2 3" key="1">
    <citation type="submission" date="2019-03" db="EMBL/GenBank/DDBJ databases">
        <title>Genomic Encyclopedia of Type Strains, Phase IV (KMG-IV): sequencing the most valuable type-strain genomes for metagenomic binning, comparative biology and taxonomic classification.</title>
        <authorList>
            <person name="Goeker M."/>
        </authorList>
    </citation>
    <scope>NUCLEOTIDE SEQUENCE [LARGE SCALE GENOMIC DNA]</scope>
    <source>
        <strain evidence="2 3">DSM 24591</strain>
    </source>
</reference>
<proteinExistence type="predicted"/>
<keyword evidence="1" id="KW-0812">Transmembrane</keyword>
<name>A0A4R3M2Q1_9BURK</name>
<dbReference type="Proteomes" id="UP000295525">
    <property type="component" value="Unassembled WGS sequence"/>
</dbReference>
<comment type="caution">
    <text evidence="2">The sequence shown here is derived from an EMBL/GenBank/DDBJ whole genome shotgun (WGS) entry which is preliminary data.</text>
</comment>
<feature type="transmembrane region" description="Helical" evidence="1">
    <location>
        <begin position="6"/>
        <end position="30"/>
    </location>
</feature>
<accession>A0A4R3M2Q1</accession>
<evidence type="ECO:0000313" key="3">
    <source>
        <dbReference type="Proteomes" id="UP000295525"/>
    </source>
</evidence>
<keyword evidence="1" id="KW-0472">Membrane</keyword>
<protein>
    <submittedName>
        <fullName evidence="2">Uncharacterized protein</fullName>
    </submittedName>
</protein>
<keyword evidence="1" id="KW-1133">Transmembrane helix</keyword>
<sequence length="39" mass="4411">MATDTVIVLVIFVVGVACSLTLLGWLTHIVRRDKRDRDK</sequence>
<evidence type="ECO:0000313" key="2">
    <source>
        <dbReference type="EMBL" id="TCT07420.1"/>
    </source>
</evidence>
<organism evidence="2 3">
    <name type="scientific">Paralcaligenes ureilyticus</name>
    <dbReference type="NCBI Taxonomy" id="627131"/>
    <lineage>
        <taxon>Bacteria</taxon>
        <taxon>Pseudomonadati</taxon>
        <taxon>Pseudomonadota</taxon>
        <taxon>Betaproteobacteria</taxon>
        <taxon>Burkholderiales</taxon>
        <taxon>Alcaligenaceae</taxon>
        <taxon>Paralcaligenes</taxon>
    </lineage>
</organism>
<gene>
    <name evidence="2" type="ORF">EDC26_106144</name>
</gene>
<keyword evidence="3" id="KW-1185">Reference proteome</keyword>